<sequence length="189" mass="21733">MSRSLVLYVFIHKDLSEHDSKALFESHFSWLADEFEEISGKPFALFMIQPSDAPGLSDHAYKIGTPEQAIFDWREKVDEHKDLRVSDYYDDHTRKFLLLTRDNLSDSVAGIASQTGYCAISSINGDQTPAHEVGHMFGAEHEDFEVYYNGWWDETIMASGTAASVFRGNAKRFSDKNRERIRNYLKEHD</sequence>
<dbReference type="Gene3D" id="3.40.390.10">
    <property type="entry name" value="Collagenase (Catalytic Domain)"/>
    <property type="match status" value="1"/>
</dbReference>
<dbReference type="EMBL" id="MKWS01000007">
    <property type="protein sequence ID" value="RVD77655.1"/>
    <property type="molecule type" value="Genomic_DNA"/>
</dbReference>
<dbReference type="Proteomes" id="UP000288002">
    <property type="component" value="Unassembled WGS sequence"/>
</dbReference>
<reference evidence="1 2" key="1">
    <citation type="submission" date="2016-10" db="EMBL/GenBank/DDBJ databases">
        <title>Search of new enzymes for the oxidation of sulfur compounds.</title>
        <authorList>
            <person name="Novo A."/>
            <person name="Moreira I.S."/>
            <person name="Castro P.M."/>
        </authorList>
    </citation>
    <scope>NUCLEOTIDE SEQUENCE [LARGE SCALE GENOMIC DNA]</scope>
    <source>
        <strain evidence="1 2">A9</strain>
    </source>
</reference>
<organism evidence="1 2">
    <name type="scientific">Pseudomonas koreensis</name>
    <dbReference type="NCBI Taxonomy" id="198620"/>
    <lineage>
        <taxon>Bacteria</taxon>
        <taxon>Pseudomonadati</taxon>
        <taxon>Pseudomonadota</taxon>
        <taxon>Gammaproteobacteria</taxon>
        <taxon>Pseudomonadales</taxon>
        <taxon>Pseudomonadaceae</taxon>
        <taxon>Pseudomonas</taxon>
    </lineage>
</organism>
<proteinExistence type="predicted"/>
<evidence type="ECO:0000313" key="2">
    <source>
        <dbReference type="Proteomes" id="UP000288002"/>
    </source>
</evidence>
<dbReference type="GO" id="GO:0008237">
    <property type="term" value="F:metallopeptidase activity"/>
    <property type="evidence" value="ECO:0007669"/>
    <property type="project" value="InterPro"/>
</dbReference>
<dbReference type="InterPro" id="IPR024079">
    <property type="entry name" value="MetalloPept_cat_dom_sf"/>
</dbReference>
<comment type="caution">
    <text evidence="1">The sequence shown here is derived from an EMBL/GenBank/DDBJ whole genome shotgun (WGS) entry which is preliminary data.</text>
</comment>
<gene>
    <name evidence="1" type="ORF">A9HBioS_2655</name>
</gene>
<evidence type="ECO:0000313" key="1">
    <source>
        <dbReference type="EMBL" id="RVD77655.1"/>
    </source>
</evidence>
<dbReference type="RefSeq" id="WP_127649591.1">
    <property type="nucleotide sequence ID" value="NZ_MKWS01000007.1"/>
</dbReference>
<dbReference type="AlphaFoldDB" id="A0AA94JIS8"/>
<accession>A0AA94JIS8</accession>
<dbReference type="SUPFAM" id="SSF55486">
    <property type="entry name" value="Metalloproteases ('zincins'), catalytic domain"/>
    <property type="match status" value="1"/>
</dbReference>
<protein>
    <submittedName>
        <fullName evidence="1">Uncharacterized protein</fullName>
    </submittedName>
</protein>
<name>A0AA94JIS8_9PSED</name>